<sequence>MSSRGLYDCIETLADMCVHIFCPLDPDKLEKTERVSDYIMGDLDSRQSQKDESSENLLSSGGVSNQVYSQEKGPKSPVLSPEDIDLKLLATEDGVSHALRRAKLWSKYAKDVVCYVEKKTSLGQYLSWD</sequence>
<name>A0ABM1RXP6_LIMPO</name>
<organism evidence="2 3">
    <name type="scientific">Limulus polyphemus</name>
    <name type="common">Atlantic horseshoe crab</name>
    <dbReference type="NCBI Taxonomy" id="6850"/>
    <lineage>
        <taxon>Eukaryota</taxon>
        <taxon>Metazoa</taxon>
        <taxon>Ecdysozoa</taxon>
        <taxon>Arthropoda</taxon>
        <taxon>Chelicerata</taxon>
        <taxon>Merostomata</taxon>
        <taxon>Xiphosura</taxon>
        <taxon>Limulidae</taxon>
        <taxon>Limulus</taxon>
    </lineage>
</organism>
<dbReference type="RefSeq" id="XP_022236151.1">
    <property type="nucleotide sequence ID" value="XM_022380443.1"/>
</dbReference>
<reference evidence="3" key="1">
    <citation type="submission" date="2025-08" db="UniProtKB">
        <authorList>
            <consortium name="RefSeq"/>
        </authorList>
    </citation>
    <scope>IDENTIFICATION</scope>
    <source>
        <tissue evidence="3">Muscle</tissue>
    </source>
</reference>
<gene>
    <name evidence="3" type="primary">LOC111083761</name>
</gene>
<dbReference type="GeneID" id="111083761"/>
<feature type="compositionally biased region" description="Basic and acidic residues" evidence="1">
    <location>
        <begin position="43"/>
        <end position="53"/>
    </location>
</feature>
<protein>
    <submittedName>
        <fullName evidence="3">Rho GTPase-activating protein 29-like isoform X1</fullName>
    </submittedName>
</protein>
<dbReference type="Gene3D" id="1.20.1270.60">
    <property type="entry name" value="Arfaptin homology (AH) domain/BAR domain"/>
    <property type="match status" value="1"/>
</dbReference>
<evidence type="ECO:0000313" key="3">
    <source>
        <dbReference type="RefSeq" id="XP_022236151.1"/>
    </source>
</evidence>
<evidence type="ECO:0000313" key="2">
    <source>
        <dbReference type="Proteomes" id="UP000694941"/>
    </source>
</evidence>
<accession>A0ABM1RXP6</accession>
<dbReference type="InterPro" id="IPR027267">
    <property type="entry name" value="AH/BAR_dom_sf"/>
</dbReference>
<dbReference type="Proteomes" id="UP000694941">
    <property type="component" value="Unplaced"/>
</dbReference>
<keyword evidence="2" id="KW-1185">Reference proteome</keyword>
<feature type="compositionally biased region" description="Polar residues" evidence="1">
    <location>
        <begin position="55"/>
        <end position="69"/>
    </location>
</feature>
<proteinExistence type="predicted"/>
<feature type="region of interest" description="Disordered" evidence="1">
    <location>
        <begin position="41"/>
        <end position="80"/>
    </location>
</feature>
<evidence type="ECO:0000256" key="1">
    <source>
        <dbReference type="SAM" id="MobiDB-lite"/>
    </source>
</evidence>